<organism evidence="2">
    <name type="scientific">Lotharella oceanica</name>
    <dbReference type="NCBI Taxonomy" id="641309"/>
    <lineage>
        <taxon>Eukaryota</taxon>
        <taxon>Sar</taxon>
        <taxon>Rhizaria</taxon>
        <taxon>Cercozoa</taxon>
        <taxon>Chlorarachniophyceae</taxon>
        <taxon>Lotharella</taxon>
    </lineage>
</organism>
<protein>
    <submittedName>
        <fullName evidence="2">Uncharacterized protein</fullName>
    </submittedName>
</protein>
<evidence type="ECO:0000256" key="1">
    <source>
        <dbReference type="SAM" id="MobiDB-lite"/>
    </source>
</evidence>
<feature type="compositionally biased region" description="Acidic residues" evidence="1">
    <location>
        <begin position="18"/>
        <end position="36"/>
    </location>
</feature>
<gene>
    <name evidence="2" type="ORF">LSP00402_LOCUS20215</name>
</gene>
<dbReference type="AlphaFoldDB" id="A0A7S2U2T2"/>
<sequence>MSPRLFFMVSPLRVLETVEDLPDDDDDDDEGDDDEEQAKLPSLAEIARKSFRKNNIAEWLTSHMAIKAMRKDLGKLWMLHPEVAEAITPCFDAKLDA</sequence>
<accession>A0A7S2U2T2</accession>
<name>A0A7S2U2T2_9EUKA</name>
<reference evidence="2" key="1">
    <citation type="submission" date="2021-01" db="EMBL/GenBank/DDBJ databases">
        <authorList>
            <person name="Corre E."/>
            <person name="Pelletier E."/>
            <person name="Niang G."/>
            <person name="Scheremetjew M."/>
            <person name="Finn R."/>
            <person name="Kale V."/>
            <person name="Holt S."/>
            <person name="Cochrane G."/>
            <person name="Meng A."/>
            <person name="Brown T."/>
            <person name="Cohen L."/>
        </authorList>
    </citation>
    <scope>NUCLEOTIDE SEQUENCE</scope>
    <source>
        <strain evidence="2">CCMP622</strain>
    </source>
</reference>
<dbReference type="EMBL" id="HBHP01032822">
    <property type="protein sequence ID" value="CAD9776210.1"/>
    <property type="molecule type" value="Transcribed_RNA"/>
</dbReference>
<proteinExistence type="predicted"/>
<feature type="region of interest" description="Disordered" evidence="1">
    <location>
        <begin position="18"/>
        <end position="40"/>
    </location>
</feature>
<evidence type="ECO:0000313" key="2">
    <source>
        <dbReference type="EMBL" id="CAD9776210.1"/>
    </source>
</evidence>